<dbReference type="Gene3D" id="3.30.1520.10">
    <property type="entry name" value="Phox-like domain"/>
    <property type="match status" value="1"/>
</dbReference>
<feature type="region of interest" description="Disordered" evidence="2">
    <location>
        <begin position="135"/>
        <end position="177"/>
    </location>
</feature>
<comment type="caution">
    <text evidence="4">The sequence shown here is derived from an EMBL/GenBank/DDBJ whole genome shotgun (WGS) entry which is preliminary data.</text>
</comment>
<feature type="domain" description="PX" evidence="3">
    <location>
        <begin position="1102"/>
        <end position="1172"/>
    </location>
</feature>
<reference evidence="5" key="1">
    <citation type="journal article" date="2015" name="PLoS Genet.">
        <title>Genome Sequence and Transcriptome Analyses of Chrysochromulina tobin: Metabolic Tools for Enhanced Algal Fitness in the Prominent Order Prymnesiales (Haptophyceae).</title>
        <authorList>
            <person name="Hovde B.T."/>
            <person name="Deodato C.R."/>
            <person name="Hunsperger H.M."/>
            <person name="Ryken S.A."/>
            <person name="Yost W."/>
            <person name="Jha R.K."/>
            <person name="Patterson J."/>
            <person name="Monnat R.J. Jr."/>
            <person name="Barlow S.B."/>
            <person name="Starkenburg S.R."/>
            <person name="Cattolico R.A."/>
        </authorList>
    </citation>
    <scope>NUCLEOTIDE SEQUENCE</scope>
    <source>
        <strain evidence="5">CCMP291</strain>
    </source>
</reference>
<feature type="compositionally biased region" description="Low complexity" evidence="2">
    <location>
        <begin position="830"/>
        <end position="840"/>
    </location>
</feature>
<dbReference type="InterPro" id="IPR036871">
    <property type="entry name" value="PX_dom_sf"/>
</dbReference>
<feature type="coiled-coil region" evidence="1">
    <location>
        <begin position="221"/>
        <end position="286"/>
    </location>
</feature>
<feature type="coiled-coil region" evidence="1">
    <location>
        <begin position="1321"/>
        <end position="1351"/>
    </location>
</feature>
<keyword evidence="1" id="KW-0175">Coiled coil</keyword>
<name>A0A0M0JMV2_9EUKA</name>
<feature type="region of interest" description="Disordered" evidence="2">
    <location>
        <begin position="686"/>
        <end position="708"/>
    </location>
</feature>
<evidence type="ECO:0000256" key="1">
    <source>
        <dbReference type="SAM" id="Coils"/>
    </source>
</evidence>
<evidence type="ECO:0000313" key="5">
    <source>
        <dbReference type="Proteomes" id="UP000037460"/>
    </source>
</evidence>
<dbReference type="Pfam" id="PF00787">
    <property type="entry name" value="PX"/>
    <property type="match status" value="1"/>
</dbReference>
<feature type="region of interest" description="Disordered" evidence="2">
    <location>
        <begin position="830"/>
        <end position="852"/>
    </location>
</feature>
<dbReference type="GO" id="GO:0035091">
    <property type="term" value="F:phosphatidylinositol binding"/>
    <property type="evidence" value="ECO:0007669"/>
    <property type="project" value="InterPro"/>
</dbReference>
<sequence length="1358" mass="140815">MGEPVQGGALPMAQPVYEAATVTNAVPATAIATTSVFGADPDVTRSIRQTLSTLSREEEKLAASKDYSGAAKLNDEAKTLSSLAAAVEELEVRERSLAVAKDYAGAQAANEESSSLKLRALAEVDRIRRNSLTSIDLSSGRDEGPDEGPAQIVGGSKSPGVGAAPAGSTKGLAPAAPSGSWMSRMTLAWSSAVQKGKEFIGTNERSRIARLVEKPLAALDLAELEKLLKDAGAQRRKLEEKVDGADKQAAAAAKEGLELCVPAAELEAAQARLREVGELRRAAAKQLQAVRAPELRDQDAAALAAALARAEEMGVAHPTFQLYASATVPSAGAEMPSEAVPLVSGAELVRNARAWMYQVRSVRAAVETHLNAGCAALAAKVDTEVLRVDGVEAAAAVGGIDPALLENARAKLEMVVTARAEAATTLQAVRAATMAEQDVAKLEAAVVQAQEVGVAHPAYKLASGVPGTAIVAAAAAWLHSVKTVREAARSCIEGALVAKPAELDVDKLRTGGIEAAQTAGGLSTELLSEAGSELVVSAAAWYGKVKGARFAAEQCLQEVLDTAPVALDVQRLRELGVEAAEKAGGIEVKGAREAAQLCLNAALTTSPAELDIKVLMAQGLEAASVAGGIDQGVLASAREKVTAVLALRAKAVSSLRAAQAAVHADQDVASLEAALLTAQEAGVAHPSYMIDPAPDPPAGGGGEGEPSVVASSSLSAAVAGSELISDACAWLSQVHRGAAEAEMARNLASIEALATTQKRLRRAEQYAKERRDYARAAKLATRWEELESLQVSLISGAMAKRATDADRLVEINRLVAQTAVDFATDALSAVPAPSPATATPEDGHARHEEKASAEGGFFDWAKTSLDGSLPRADVAGIECLSCLPPSREELDARGASSEEVAAVAAAPAAVAAAAPLLSSVETAKVLALAPSALVLLHEGVVEGERRAPYEGLYKLDRGNYVNQRPLFRRVEGGALPGASKRCLAYVAEGKCTWAGQLEASLGSSVAYLQLIDPTLPATPDRSGFPWQGVNWVDALDPEGQWTPRPKLKCSALLEAQAAMWRGIEIEGQLAATGLAIAITGFVDEDEVTFYLMTTIVQAADGKRSEHEAKHRFSRFEHLHTEMQPQLGQLLPARFPVAKLALTGLFTAASKAAAKTKRGKELQAYLRRLASAAASKGLERGGPELLEFLGARPASGPLATPGFAADVERAEGGAANGGAAEGGAAEEGTEMHSPPTPPPETPPPSAPAGGEAVAVADGTYAWSISCLKLVEQVNEAEAEAAAAKNYTGAGKLHEAAQSLTSHSARVHFFEARELALADGRDYAGAEAAAAEAEKVKESLKAEEAAARQLIQLFSARSVE</sequence>
<gene>
    <name evidence="4" type="ORF">Ctob_001227</name>
</gene>
<proteinExistence type="predicted"/>
<feature type="compositionally biased region" description="Pro residues" evidence="2">
    <location>
        <begin position="1233"/>
        <end position="1245"/>
    </location>
</feature>
<dbReference type="EMBL" id="JWZX01002659">
    <property type="protein sequence ID" value="KOO27825.1"/>
    <property type="molecule type" value="Genomic_DNA"/>
</dbReference>
<dbReference type="CDD" id="cd06093">
    <property type="entry name" value="PX_domain"/>
    <property type="match status" value="1"/>
</dbReference>
<organism evidence="4 5">
    <name type="scientific">Chrysochromulina tobinii</name>
    <dbReference type="NCBI Taxonomy" id="1460289"/>
    <lineage>
        <taxon>Eukaryota</taxon>
        <taxon>Haptista</taxon>
        <taxon>Haptophyta</taxon>
        <taxon>Prymnesiophyceae</taxon>
        <taxon>Prymnesiales</taxon>
        <taxon>Chrysochromulinaceae</taxon>
        <taxon>Chrysochromulina</taxon>
    </lineage>
</organism>
<dbReference type="Proteomes" id="UP000037460">
    <property type="component" value="Unassembled WGS sequence"/>
</dbReference>
<dbReference type="SUPFAM" id="SSF64268">
    <property type="entry name" value="PX domain"/>
    <property type="match status" value="1"/>
</dbReference>
<protein>
    <recommendedName>
        <fullName evidence="3">PX domain-containing protein</fullName>
    </recommendedName>
</protein>
<evidence type="ECO:0000259" key="3">
    <source>
        <dbReference type="Pfam" id="PF00787"/>
    </source>
</evidence>
<evidence type="ECO:0000256" key="2">
    <source>
        <dbReference type="SAM" id="MobiDB-lite"/>
    </source>
</evidence>
<dbReference type="InterPro" id="IPR001683">
    <property type="entry name" value="PX_dom"/>
</dbReference>
<feature type="region of interest" description="Disordered" evidence="2">
    <location>
        <begin position="1212"/>
        <end position="1250"/>
    </location>
</feature>
<accession>A0A0M0JMV2</accession>
<evidence type="ECO:0000313" key="4">
    <source>
        <dbReference type="EMBL" id="KOO27825.1"/>
    </source>
</evidence>
<keyword evidence="5" id="KW-1185">Reference proteome</keyword>
<feature type="compositionally biased region" description="Basic and acidic residues" evidence="2">
    <location>
        <begin position="841"/>
        <end position="852"/>
    </location>
</feature>